<dbReference type="RefSeq" id="WP_015323568.1">
    <property type="nucleotide sequence ID" value="NC_019977.1"/>
</dbReference>
<dbReference type="GO" id="GO:0043190">
    <property type="term" value="C:ATP-binding cassette (ABC) transporter complex"/>
    <property type="evidence" value="ECO:0007669"/>
    <property type="project" value="InterPro"/>
</dbReference>
<comment type="subcellular location">
    <subcellularLocation>
        <location evidence="1">Membrane</location>
        <topology evidence="1">Multi-pass membrane protein</topology>
    </subcellularLocation>
</comment>
<dbReference type="InterPro" id="IPR047817">
    <property type="entry name" value="ABC2_TM_bact-type"/>
</dbReference>
<dbReference type="Proteomes" id="UP000010866">
    <property type="component" value="Chromosome"/>
</dbReference>
<dbReference type="GO" id="GO:0140359">
    <property type="term" value="F:ABC-type transporter activity"/>
    <property type="evidence" value="ECO:0007669"/>
    <property type="project" value="InterPro"/>
</dbReference>
<dbReference type="InterPro" id="IPR000412">
    <property type="entry name" value="ABC_2_transport"/>
</dbReference>
<feature type="transmembrane region" description="Helical" evidence="5">
    <location>
        <begin position="126"/>
        <end position="142"/>
    </location>
</feature>
<evidence type="ECO:0000256" key="3">
    <source>
        <dbReference type="ARBA" id="ARBA00022989"/>
    </source>
</evidence>
<proteinExistence type="predicted"/>
<dbReference type="GeneID" id="14407971"/>
<reference evidence="8" key="1">
    <citation type="submission" date="2012-02" db="EMBL/GenBank/DDBJ databases">
        <title>Complete sequence of chromosome of Methanomethylovorans hollandica DSM 15978.</title>
        <authorList>
            <person name="Lucas S."/>
            <person name="Copeland A."/>
            <person name="Lapidus A."/>
            <person name="Glavina del Rio T."/>
            <person name="Dalin E."/>
            <person name="Tice H."/>
            <person name="Bruce D."/>
            <person name="Goodwin L."/>
            <person name="Pitluck S."/>
            <person name="Peters L."/>
            <person name="Mikhailova N."/>
            <person name="Held B."/>
            <person name="Kyrpides N."/>
            <person name="Mavromatis K."/>
            <person name="Ivanova N."/>
            <person name="Brettin T."/>
            <person name="Detter J.C."/>
            <person name="Han C."/>
            <person name="Larimer F."/>
            <person name="Land M."/>
            <person name="Hauser L."/>
            <person name="Markowitz V."/>
            <person name="Cheng J.-F."/>
            <person name="Hugenholtz P."/>
            <person name="Woyke T."/>
            <person name="Wu D."/>
            <person name="Spring S."/>
            <person name="Schroeder M."/>
            <person name="Brambilla E."/>
            <person name="Klenk H.-P."/>
            <person name="Eisen J.A."/>
        </authorList>
    </citation>
    <scope>NUCLEOTIDE SEQUENCE [LARGE SCALE GENOMIC DNA]</scope>
    <source>
        <strain evidence="8">DSM 15978 / NBRC 107637 / DMS1</strain>
    </source>
</reference>
<gene>
    <name evidence="7" type="ordered locus">Metho_0110</name>
</gene>
<dbReference type="PIRSF" id="PIRSF006648">
    <property type="entry name" value="DrrB"/>
    <property type="match status" value="1"/>
</dbReference>
<evidence type="ECO:0000256" key="4">
    <source>
        <dbReference type="ARBA" id="ARBA00023136"/>
    </source>
</evidence>
<sequence length="263" mass="29732">MSYMQYFQIPELNRRLLKVWLRNKDVFMKNVKLNFLPPFLEPILYLLAMGLGLGTFVDEINGMSYAQFIAPALIAVSVMYASFFECTYGSYVRMYYQKTFDAIIATPLIIEDVIAGELLWGATRSTINAFVMVPVIAAFGLIDLKYALLIIPFAFLGGLLFACIAMCFTAMTPNIMALNYPALLFITPMFLFSGTFFPLEVLPEPIQYLALAFLPLTHIVRVIRTLAYGSLELSLLSDVVWILLASILFFILSMNLMKKKLIV</sequence>
<feature type="domain" description="ABC transmembrane type-2" evidence="6">
    <location>
        <begin position="33"/>
        <end position="260"/>
    </location>
</feature>
<feature type="transmembrane region" description="Helical" evidence="5">
    <location>
        <begin position="149"/>
        <end position="171"/>
    </location>
</feature>
<dbReference type="AlphaFoldDB" id="L0KWQ8"/>
<keyword evidence="2 5" id="KW-0812">Transmembrane</keyword>
<accession>L0KWQ8</accession>
<protein>
    <submittedName>
        <fullName evidence="7">ABC-type polysaccharide/polyol phosphate export systems, permease component</fullName>
    </submittedName>
</protein>
<dbReference type="Pfam" id="PF01061">
    <property type="entry name" value="ABC2_membrane"/>
    <property type="match status" value="1"/>
</dbReference>
<keyword evidence="8" id="KW-1185">Reference proteome</keyword>
<feature type="transmembrane region" description="Helical" evidence="5">
    <location>
        <begin position="35"/>
        <end position="56"/>
    </location>
</feature>
<evidence type="ECO:0000256" key="1">
    <source>
        <dbReference type="ARBA" id="ARBA00004141"/>
    </source>
</evidence>
<dbReference type="EMBL" id="CP003362">
    <property type="protein sequence ID" value="AGB48399.1"/>
    <property type="molecule type" value="Genomic_DNA"/>
</dbReference>
<feature type="transmembrane region" description="Helical" evidence="5">
    <location>
        <begin position="177"/>
        <end position="199"/>
    </location>
</feature>
<keyword evidence="3 5" id="KW-1133">Transmembrane helix</keyword>
<dbReference type="InterPro" id="IPR051784">
    <property type="entry name" value="Nod_factor_ABC_transporter"/>
</dbReference>
<dbReference type="InterPro" id="IPR013525">
    <property type="entry name" value="ABC2_TM"/>
</dbReference>
<evidence type="ECO:0000259" key="6">
    <source>
        <dbReference type="PROSITE" id="PS51012"/>
    </source>
</evidence>
<name>L0KWQ8_METHD</name>
<evidence type="ECO:0000256" key="2">
    <source>
        <dbReference type="ARBA" id="ARBA00022692"/>
    </source>
</evidence>
<dbReference type="KEGG" id="mhz:Metho_0110"/>
<feature type="transmembrane region" description="Helical" evidence="5">
    <location>
        <begin position="239"/>
        <end position="257"/>
    </location>
</feature>
<evidence type="ECO:0000256" key="5">
    <source>
        <dbReference type="SAM" id="Phobius"/>
    </source>
</evidence>
<dbReference type="PRINTS" id="PR00164">
    <property type="entry name" value="ABC2TRNSPORT"/>
</dbReference>
<evidence type="ECO:0000313" key="8">
    <source>
        <dbReference type="Proteomes" id="UP000010866"/>
    </source>
</evidence>
<dbReference type="PROSITE" id="PS51012">
    <property type="entry name" value="ABC_TM2"/>
    <property type="match status" value="1"/>
</dbReference>
<keyword evidence="4 5" id="KW-0472">Membrane</keyword>
<organism evidence="7 8">
    <name type="scientific">Methanomethylovorans hollandica (strain DSM 15978 / NBRC 107637 / DMS1)</name>
    <dbReference type="NCBI Taxonomy" id="867904"/>
    <lineage>
        <taxon>Archaea</taxon>
        <taxon>Methanobacteriati</taxon>
        <taxon>Methanobacteriota</taxon>
        <taxon>Stenosarchaea group</taxon>
        <taxon>Methanomicrobia</taxon>
        <taxon>Methanosarcinales</taxon>
        <taxon>Methanosarcinaceae</taxon>
        <taxon>Methanomethylovorans</taxon>
    </lineage>
</organism>
<dbReference type="OrthoDB" id="147058at2157"/>
<dbReference type="PANTHER" id="PTHR43229">
    <property type="entry name" value="NODULATION PROTEIN J"/>
    <property type="match status" value="1"/>
</dbReference>
<feature type="transmembrane region" description="Helical" evidence="5">
    <location>
        <begin position="68"/>
        <end position="88"/>
    </location>
</feature>
<dbReference type="HOGENOM" id="CLU_039483_3_1_2"/>
<dbReference type="PANTHER" id="PTHR43229:SF2">
    <property type="entry name" value="NODULATION PROTEIN J"/>
    <property type="match status" value="1"/>
</dbReference>
<dbReference type="STRING" id="867904.Metho_0110"/>
<evidence type="ECO:0000313" key="7">
    <source>
        <dbReference type="EMBL" id="AGB48399.1"/>
    </source>
</evidence>